<reference evidence="2 3" key="1">
    <citation type="journal article" date="2011" name="Science">
        <title>The Selaginella genome identifies genetic changes associated with the evolution of vascular plants.</title>
        <authorList>
            <person name="Banks J.A."/>
            <person name="Nishiyama T."/>
            <person name="Hasebe M."/>
            <person name="Bowman J.L."/>
            <person name="Gribskov M."/>
            <person name="dePamphilis C."/>
            <person name="Albert V.A."/>
            <person name="Aono N."/>
            <person name="Aoyama T."/>
            <person name="Ambrose B.A."/>
            <person name="Ashton N.W."/>
            <person name="Axtell M.J."/>
            <person name="Barker E."/>
            <person name="Barker M.S."/>
            <person name="Bennetzen J.L."/>
            <person name="Bonawitz N.D."/>
            <person name="Chapple C."/>
            <person name="Cheng C."/>
            <person name="Correa L.G."/>
            <person name="Dacre M."/>
            <person name="DeBarry J."/>
            <person name="Dreyer I."/>
            <person name="Elias M."/>
            <person name="Engstrom E.M."/>
            <person name="Estelle M."/>
            <person name="Feng L."/>
            <person name="Finet C."/>
            <person name="Floyd S.K."/>
            <person name="Frommer W.B."/>
            <person name="Fujita T."/>
            <person name="Gramzow L."/>
            <person name="Gutensohn M."/>
            <person name="Harholt J."/>
            <person name="Hattori M."/>
            <person name="Heyl A."/>
            <person name="Hirai T."/>
            <person name="Hiwatashi Y."/>
            <person name="Ishikawa M."/>
            <person name="Iwata M."/>
            <person name="Karol K.G."/>
            <person name="Koehler B."/>
            <person name="Kolukisaoglu U."/>
            <person name="Kubo M."/>
            <person name="Kurata T."/>
            <person name="Lalonde S."/>
            <person name="Li K."/>
            <person name="Li Y."/>
            <person name="Litt A."/>
            <person name="Lyons E."/>
            <person name="Manning G."/>
            <person name="Maruyama T."/>
            <person name="Michael T.P."/>
            <person name="Mikami K."/>
            <person name="Miyazaki S."/>
            <person name="Morinaga S."/>
            <person name="Murata T."/>
            <person name="Mueller-Roeber B."/>
            <person name="Nelson D.R."/>
            <person name="Obara M."/>
            <person name="Oguri Y."/>
            <person name="Olmstead R.G."/>
            <person name="Onodera N."/>
            <person name="Petersen B.L."/>
            <person name="Pils B."/>
            <person name="Prigge M."/>
            <person name="Rensing S.A."/>
            <person name="Riano-Pachon D.M."/>
            <person name="Roberts A.W."/>
            <person name="Sato Y."/>
            <person name="Scheller H.V."/>
            <person name="Schulz B."/>
            <person name="Schulz C."/>
            <person name="Shakirov E.V."/>
            <person name="Shibagaki N."/>
            <person name="Shinohara N."/>
            <person name="Shippen D.E."/>
            <person name="Soerensen I."/>
            <person name="Sotooka R."/>
            <person name="Sugimoto N."/>
            <person name="Sugita M."/>
            <person name="Sumikawa N."/>
            <person name="Tanurdzic M."/>
            <person name="Theissen G."/>
            <person name="Ulvskov P."/>
            <person name="Wakazuki S."/>
            <person name="Weng J.K."/>
            <person name="Willats W.W."/>
            <person name="Wipf D."/>
            <person name="Wolf P.G."/>
            <person name="Yang L."/>
            <person name="Zimmer A.D."/>
            <person name="Zhu Q."/>
            <person name="Mitros T."/>
            <person name="Hellsten U."/>
            <person name="Loque D."/>
            <person name="Otillar R."/>
            <person name="Salamov A."/>
            <person name="Schmutz J."/>
            <person name="Shapiro H."/>
            <person name="Lindquist E."/>
            <person name="Lucas S."/>
            <person name="Rokhsar D."/>
            <person name="Grigoriev I.V."/>
        </authorList>
    </citation>
    <scope>NUCLEOTIDE SEQUENCE [LARGE SCALE GENOMIC DNA]</scope>
</reference>
<dbReference type="EMBL" id="GL377607">
    <property type="protein sequence ID" value="EFJ19132.1"/>
    <property type="molecule type" value="Genomic_DNA"/>
</dbReference>
<protein>
    <submittedName>
        <fullName evidence="2">Uncharacterized protein</fullName>
    </submittedName>
</protein>
<dbReference type="Gramene" id="EFJ19132">
    <property type="protein sequence ID" value="EFJ19132"/>
    <property type="gene ID" value="SELMODRAFT_419480"/>
</dbReference>
<proteinExistence type="predicted"/>
<feature type="region of interest" description="Disordered" evidence="1">
    <location>
        <begin position="85"/>
        <end position="109"/>
    </location>
</feature>
<dbReference type="KEGG" id="smo:SELMODRAFT_419480"/>
<dbReference type="InParanoid" id="D8S932"/>
<dbReference type="HOGENOM" id="CLU_2188520_0_0_1"/>
<keyword evidence="3" id="KW-1185">Reference proteome</keyword>
<gene>
    <name evidence="2" type="ORF">SELMODRAFT_419480</name>
</gene>
<evidence type="ECO:0000313" key="3">
    <source>
        <dbReference type="Proteomes" id="UP000001514"/>
    </source>
</evidence>
<organism evidence="3">
    <name type="scientific">Selaginella moellendorffii</name>
    <name type="common">Spikemoss</name>
    <dbReference type="NCBI Taxonomy" id="88036"/>
    <lineage>
        <taxon>Eukaryota</taxon>
        <taxon>Viridiplantae</taxon>
        <taxon>Streptophyta</taxon>
        <taxon>Embryophyta</taxon>
        <taxon>Tracheophyta</taxon>
        <taxon>Lycopodiopsida</taxon>
        <taxon>Selaginellales</taxon>
        <taxon>Selaginellaceae</taxon>
        <taxon>Selaginella</taxon>
    </lineage>
</organism>
<name>D8S932_SELML</name>
<dbReference type="Proteomes" id="UP000001514">
    <property type="component" value="Unassembled WGS sequence"/>
</dbReference>
<accession>D8S932</accession>
<dbReference type="AlphaFoldDB" id="D8S932"/>
<evidence type="ECO:0000313" key="2">
    <source>
        <dbReference type="EMBL" id="EFJ19132.1"/>
    </source>
</evidence>
<evidence type="ECO:0000256" key="1">
    <source>
        <dbReference type="SAM" id="MobiDB-lite"/>
    </source>
</evidence>
<sequence length="109" mass="12333">MRGIYCWRALGLFTADSVSFWSFKYPAKEYRSMTPIVLSGLKAVFGEHEFASLWCGSHTLQGTIEWVFTRHFCLAVSHERVRSSRLEGSEKSSHAAKYGNLVEEEAVPA</sequence>